<feature type="transmembrane region" description="Helical" evidence="1">
    <location>
        <begin position="96"/>
        <end position="113"/>
    </location>
</feature>
<feature type="transmembrane region" description="Helical" evidence="1">
    <location>
        <begin position="119"/>
        <end position="141"/>
    </location>
</feature>
<feature type="transmembrane region" description="Helical" evidence="1">
    <location>
        <begin position="63"/>
        <end position="84"/>
    </location>
</feature>
<dbReference type="PANTHER" id="PTHR23523:SF2">
    <property type="entry name" value="2-NITROIMIDAZOLE TRANSPORTER"/>
    <property type="match status" value="1"/>
</dbReference>
<feature type="transmembrane region" description="Helical" evidence="1">
    <location>
        <begin position="349"/>
        <end position="374"/>
    </location>
</feature>
<dbReference type="GO" id="GO:0022857">
    <property type="term" value="F:transmembrane transporter activity"/>
    <property type="evidence" value="ECO:0007669"/>
    <property type="project" value="InterPro"/>
</dbReference>
<protein>
    <submittedName>
        <fullName evidence="2">MFS transporter</fullName>
    </submittedName>
</protein>
<dbReference type="SUPFAM" id="SSF103473">
    <property type="entry name" value="MFS general substrate transporter"/>
    <property type="match status" value="1"/>
</dbReference>
<comment type="caution">
    <text evidence="2">The sequence shown here is derived from an EMBL/GenBank/DDBJ whole genome shotgun (WGS) entry which is preliminary data.</text>
</comment>
<sequence>MSTRSSISRPPAAATSPTIDRTPPAVSIGLVFAICLVAANLRTSLTGVGTLLPAIEHGSGLTATWGGLLSTLPLLTFAATSPLVARASHRFGSARLLVAALGALTVGTVVRSLPSVTCLFAGTVILSAAIAFGNVLLPALIRRSVPAHRIQGVSALYITVMGVTAAVSSGISAPLSHTLPGSWHTALAWGVAFGVAAFLVWLPRMRGDKPQTGEVVTRTPVPWRSRLAWQVAMFMGLQSLAFYTAVAWLPSILIHHGAGSTTAGWMLFHYQVVSLASGSLLPLFTRGRHDQRWTAAGGSAVVAAGFVVLLTAPGLSVVACTLLGLGGGVCLVLALTFQSQRAGSAGEVAALAGMAQSIGYLVAASGPLLLGILHDATNSWTLPLVVLVVLCVAMAAAGYGAGRDRQVRYSAP</sequence>
<dbReference type="EMBL" id="BIFH01000018">
    <property type="protein sequence ID" value="GCD95788.1"/>
    <property type="molecule type" value="Genomic_DNA"/>
</dbReference>
<proteinExistence type="predicted"/>
<evidence type="ECO:0000313" key="2">
    <source>
        <dbReference type="EMBL" id="GCD95788.1"/>
    </source>
</evidence>
<organism evidence="2 3">
    <name type="scientific">Embleya hyalina</name>
    <dbReference type="NCBI Taxonomy" id="516124"/>
    <lineage>
        <taxon>Bacteria</taxon>
        <taxon>Bacillati</taxon>
        <taxon>Actinomycetota</taxon>
        <taxon>Actinomycetes</taxon>
        <taxon>Kitasatosporales</taxon>
        <taxon>Streptomycetaceae</taxon>
        <taxon>Embleya</taxon>
    </lineage>
</organism>
<dbReference type="CDD" id="cd17339">
    <property type="entry name" value="MFS_NIMT_CynX_like"/>
    <property type="match status" value="1"/>
</dbReference>
<dbReference type="Proteomes" id="UP000286931">
    <property type="component" value="Unassembled WGS sequence"/>
</dbReference>
<dbReference type="RefSeq" id="WP_126637878.1">
    <property type="nucleotide sequence ID" value="NZ_BIFH01000018.1"/>
</dbReference>
<keyword evidence="1" id="KW-1133">Transmembrane helix</keyword>
<keyword evidence="1" id="KW-0812">Transmembrane</keyword>
<name>A0A401YMG5_9ACTN</name>
<accession>A0A401YMG5</accession>
<feature type="transmembrane region" description="Helical" evidence="1">
    <location>
        <begin position="25"/>
        <end position="43"/>
    </location>
</feature>
<evidence type="ECO:0000256" key="1">
    <source>
        <dbReference type="SAM" id="Phobius"/>
    </source>
</evidence>
<dbReference type="InterPro" id="IPR036259">
    <property type="entry name" value="MFS_trans_sf"/>
</dbReference>
<feature type="transmembrane region" description="Helical" evidence="1">
    <location>
        <begin position="183"/>
        <end position="202"/>
    </location>
</feature>
<feature type="transmembrane region" description="Helical" evidence="1">
    <location>
        <begin position="262"/>
        <end position="281"/>
    </location>
</feature>
<keyword evidence="1" id="KW-0472">Membrane</keyword>
<feature type="transmembrane region" description="Helical" evidence="1">
    <location>
        <begin position="153"/>
        <end position="171"/>
    </location>
</feature>
<feature type="transmembrane region" description="Helical" evidence="1">
    <location>
        <begin position="380"/>
        <end position="401"/>
    </location>
</feature>
<feature type="transmembrane region" description="Helical" evidence="1">
    <location>
        <begin position="316"/>
        <end position="337"/>
    </location>
</feature>
<evidence type="ECO:0000313" key="3">
    <source>
        <dbReference type="Proteomes" id="UP000286931"/>
    </source>
</evidence>
<dbReference type="Gene3D" id="1.20.1250.20">
    <property type="entry name" value="MFS general substrate transporter like domains"/>
    <property type="match status" value="1"/>
</dbReference>
<dbReference type="Pfam" id="PF07690">
    <property type="entry name" value="MFS_1"/>
    <property type="match status" value="1"/>
</dbReference>
<dbReference type="OrthoDB" id="5317164at2"/>
<dbReference type="PANTHER" id="PTHR23523">
    <property type="match status" value="1"/>
</dbReference>
<keyword evidence="3" id="KW-1185">Reference proteome</keyword>
<gene>
    <name evidence="2" type="ORF">EHYA_03471</name>
</gene>
<dbReference type="AlphaFoldDB" id="A0A401YMG5"/>
<reference evidence="2 3" key="1">
    <citation type="submission" date="2018-12" db="EMBL/GenBank/DDBJ databases">
        <title>Draft genome sequence of Embleya hyalina NBRC 13850T.</title>
        <authorList>
            <person name="Komaki H."/>
            <person name="Hosoyama A."/>
            <person name="Kimura A."/>
            <person name="Ichikawa N."/>
            <person name="Tamura T."/>
        </authorList>
    </citation>
    <scope>NUCLEOTIDE SEQUENCE [LARGE SCALE GENOMIC DNA]</scope>
    <source>
        <strain evidence="2 3">NBRC 13850</strain>
    </source>
</reference>
<feature type="transmembrane region" description="Helical" evidence="1">
    <location>
        <begin position="293"/>
        <end position="310"/>
    </location>
</feature>
<dbReference type="InterPro" id="IPR011701">
    <property type="entry name" value="MFS"/>
</dbReference>
<dbReference type="InterPro" id="IPR052524">
    <property type="entry name" value="MFS_Cyanate_Porter"/>
</dbReference>
<feature type="transmembrane region" description="Helical" evidence="1">
    <location>
        <begin position="227"/>
        <end position="250"/>
    </location>
</feature>